<organism evidence="1 2">
    <name type="scientific">Flavobacterium piscis</name>
    <dbReference type="NCBI Taxonomy" id="1114874"/>
    <lineage>
        <taxon>Bacteria</taxon>
        <taxon>Pseudomonadati</taxon>
        <taxon>Bacteroidota</taxon>
        <taxon>Flavobacteriia</taxon>
        <taxon>Flavobacteriales</taxon>
        <taxon>Flavobacteriaceae</taxon>
        <taxon>Flavobacterium</taxon>
    </lineage>
</organism>
<dbReference type="Proteomes" id="UP001269081">
    <property type="component" value="Unassembled WGS sequence"/>
</dbReference>
<keyword evidence="2" id="KW-1185">Reference proteome</keyword>
<dbReference type="Pfam" id="PF05336">
    <property type="entry name" value="rhaM"/>
    <property type="match status" value="1"/>
</dbReference>
<name>A0ABU1Y6J7_9FLAO</name>
<dbReference type="EMBL" id="JAVDWQ010000005">
    <property type="protein sequence ID" value="MDR7209856.1"/>
    <property type="molecule type" value="Genomic_DNA"/>
</dbReference>
<dbReference type="RefSeq" id="WP_310280404.1">
    <property type="nucleotide sequence ID" value="NZ_JAVDWQ010000005.1"/>
</dbReference>
<dbReference type="InterPro" id="IPR008000">
    <property type="entry name" value="Rham/fucose_mutarotase"/>
</dbReference>
<sequence length="43" mass="5089">MTNLALKPRQNEWEAQMSQFQDSSANATADQKWQLMEQIYKLD</sequence>
<accession>A0ABU1Y6J7</accession>
<proteinExistence type="predicted"/>
<protein>
    <submittedName>
        <fullName evidence="1">L-rhamnose mutarotase</fullName>
    </submittedName>
</protein>
<comment type="caution">
    <text evidence="1">The sequence shown here is derived from an EMBL/GenBank/DDBJ whole genome shotgun (WGS) entry which is preliminary data.</text>
</comment>
<evidence type="ECO:0000313" key="2">
    <source>
        <dbReference type="Proteomes" id="UP001269081"/>
    </source>
</evidence>
<reference evidence="1 2" key="1">
    <citation type="submission" date="2023-07" db="EMBL/GenBank/DDBJ databases">
        <title>Sorghum-associated microbial communities from plants grown in Nebraska, USA.</title>
        <authorList>
            <person name="Schachtman D."/>
        </authorList>
    </citation>
    <scope>NUCLEOTIDE SEQUENCE [LARGE SCALE GENOMIC DNA]</scope>
    <source>
        <strain evidence="1 2">4129</strain>
    </source>
</reference>
<evidence type="ECO:0000313" key="1">
    <source>
        <dbReference type="EMBL" id="MDR7209856.1"/>
    </source>
</evidence>
<gene>
    <name evidence="1" type="ORF">J2W48_001795</name>
</gene>